<dbReference type="Proteomes" id="UP000297065">
    <property type="component" value="Chromosome"/>
</dbReference>
<feature type="domain" description="CBS" evidence="2">
    <location>
        <begin position="65"/>
        <end position="121"/>
    </location>
</feature>
<dbReference type="Pfam" id="PF00571">
    <property type="entry name" value="CBS"/>
    <property type="match status" value="2"/>
</dbReference>
<dbReference type="PANTHER" id="PTHR22572">
    <property type="entry name" value="SUGAR-1-PHOSPHATE GUANYL TRANSFERASE"/>
    <property type="match status" value="1"/>
</dbReference>
<evidence type="ECO:0000259" key="2">
    <source>
        <dbReference type="PROSITE" id="PS51371"/>
    </source>
</evidence>
<feature type="domain" description="CBS" evidence="2">
    <location>
        <begin position="1"/>
        <end position="57"/>
    </location>
</feature>
<gene>
    <name evidence="3" type="ORF">DDIC_02465</name>
</gene>
<keyword evidence="1" id="KW-0129">CBS domain</keyword>
<dbReference type="InterPro" id="IPR029044">
    <property type="entry name" value="Nucleotide-diphossugar_trans"/>
</dbReference>
<organism evidence="3 4">
    <name type="scientific">Desulfovibrio desulfuricans</name>
    <dbReference type="NCBI Taxonomy" id="876"/>
    <lineage>
        <taxon>Bacteria</taxon>
        <taxon>Pseudomonadati</taxon>
        <taxon>Thermodesulfobacteriota</taxon>
        <taxon>Desulfovibrionia</taxon>
        <taxon>Desulfovibrionales</taxon>
        <taxon>Desulfovibrionaceae</taxon>
        <taxon>Desulfovibrio</taxon>
    </lineage>
</organism>
<proteinExistence type="predicted"/>
<name>A0A4P7UG72_DESDE</name>
<dbReference type="InterPro" id="IPR005835">
    <property type="entry name" value="NTP_transferase_dom"/>
</dbReference>
<accession>A0A4P7UG72</accession>
<reference evidence="3 4" key="1">
    <citation type="submission" date="2019-02" db="EMBL/GenBank/DDBJ databases">
        <title>Complete Genome Sequence of Desulfovibrio desulfuricans IC1, a Sulfonate Utilizing Anaerobe.</title>
        <authorList>
            <person name="Day L.A."/>
            <person name="De Leon K.B."/>
            <person name="Wall J.D."/>
        </authorList>
    </citation>
    <scope>NUCLEOTIDE SEQUENCE [LARGE SCALE GENOMIC DNA]</scope>
    <source>
        <strain evidence="3 4">IC1</strain>
    </source>
</reference>
<protein>
    <submittedName>
        <fullName evidence="3">CBS domain-containing protein</fullName>
    </submittedName>
</protein>
<sequence length="343" mass="37896">MIWKELRLYPEQSVRDALTLINSTGEQFALVTNTEDKLVGVVTDGNVRRGLLAGISLESPVHTLMQPSPHVVDTTTSAVQALYLMETASLTHLPVLGDDGTVRHVWSLKSLKGVTPLPNSVVLMAGGLGTRLGELTQNCPKPMLDVAGKPILQIVLENFINVGFRNFFLAVNYLSEIIIDYFGDGSRFGCQIQYLREPKRMGTAGALSLLPPQTMPFLVANADILTHLNMRCLIHEHQAHDNSATMVVRKHSVQIAYGVVENDGKGNLTGIKEKPVFNVHISAGIYALSPAVLPMIPSNTFFDMPDLFQELLRAGQCPRIMETDDYWLDIGQLPDYKRAQDEF</sequence>
<dbReference type="PROSITE" id="PS51371">
    <property type="entry name" value="CBS"/>
    <property type="match status" value="2"/>
</dbReference>
<dbReference type="OrthoDB" id="9788272at2"/>
<dbReference type="Pfam" id="PF00483">
    <property type="entry name" value="NTP_transferase"/>
    <property type="match status" value="1"/>
</dbReference>
<dbReference type="Gene3D" id="3.90.550.10">
    <property type="entry name" value="Spore Coat Polysaccharide Biosynthesis Protein SpsA, Chain A"/>
    <property type="match status" value="1"/>
</dbReference>
<dbReference type="SUPFAM" id="SSF53448">
    <property type="entry name" value="Nucleotide-diphospho-sugar transferases"/>
    <property type="match status" value="1"/>
</dbReference>
<evidence type="ECO:0000313" key="4">
    <source>
        <dbReference type="Proteomes" id="UP000297065"/>
    </source>
</evidence>
<dbReference type="Gene3D" id="3.10.580.10">
    <property type="entry name" value="CBS-domain"/>
    <property type="match status" value="1"/>
</dbReference>
<evidence type="ECO:0000256" key="1">
    <source>
        <dbReference type="PROSITE-ProRule" id="PRU00703"/>
    </source>
</evidence>
<dbReference type="EMBL" id="CP036295">
    <property type="protein sequence ID" value="QCC84759.1"/>
    <property type="molecule type" value="Genomic_DNA"/>
</dbReference>
<dbReference type="CDD" id="cd06426">
    <property type="entry name" value="NTP_transferase_like_2"/>
    <property type="match status" value="1"/>
</dbReference>
<dbReference type="AlphaFoldDB" id="A0A4P7UG72"/>
<evidence type="ECO:0000313" key="3">
    <source>
        <dbReference type="EMBL" id="QCC84759.1"/>
    </source>
</evidence>
<dbReference type="InterPro" id="IPR050486">
    <property type="entry name" value="Mannose-1P_guanyltransferase"/>
</dbReference>
<dbReference type="RefSeq" id="WP_136398985.1">
    <property type="nucleotide sequence ID" value="NZ_CP036295.1"/>
</dbReference>
<dbReference type="InterPro" id="IPR000644">
    <property type="entry name" value="CBS_dom"/>
</dbReference>
<dbReference type="InterPro" id="IPR046342">
    <property type="entry name" value="CBS_dom_sf"/>
</dbReference>